<reference evidence="2 3" key="1">
    <citation type="submission" date="2015-04" db="EMBL/GenBank/DDBJ databases">
        <title>Complete genome sequence of Schizopora paradoxa KUC8140, a cosmopolitan wood degrader in East Asia.</title>
        <authorList>
            <consortium name="DOE Joint Genome Institute"/>
            <person name="Min B."/>
            <person name="Park H."/>
            <person name="Jang Y."/>
            <person name="Kim J.-J."/>
            <person name="Kim K.H."/>
            <person name="Pangilinan J."/>
            <person name="Lipzen A."/>
            <person name="Riley R."/>
            <person name="Grigoriev I.V."/>
            <person name="Spatafora J.W."/>
            <person name="Choi I.-G."/>
        </authorList>
    </citation>
    <scope>NUCLEOTIDE SEQUENCE [LARGE SCALE GENOMIC DNA]</scope>
    <source>
        <strain evidence="2 3">KUC8140</strain>
    </source>
</reference>
<evidence type="ECO:0000313" key="2">
    <source>
        <dbReference type="EMBL" id="KLO18917.1"/>
    </source>
</evidence>
<organism evidence="2 3">
    <name type="scientific">Schizopora paradoxa</name>
    <dbReference type="NCBI Taxonomy" id="27342"/>
    <lineage>
        <taxon>Eukaryota</taxon>
        <taxon>Fungi</taxon>
        <taxon>Dikarya</taxon>
        <taxon>Basidiomycota</taxon>
        <taxon>Agaricomycotina</taxon>
        <taxon>Agaricomycetes</taxon>
        <taxon>Hymenochaetales</taxon>
        <taxon>Schizoporaceae</taxon>
        <taxon>Schizopora</taxon>
    </lineage>
</organism>
<protein>
    <recommendedName>
        <fullName evidence="1">Zn(2)-C6 fungal-type domain-containing protein</fullName>
    </recommendedName>
</protein>
<accession>A0A0H2S4A7</accession>
<dbReference type="GO" id="GO:0008270">
    <property type="term" value="F:zinc ion binding"/>
    <property type="evidence" value="ECO:0007669"/>
    <property type="project" value="InterPro"/>
</dbReference>
<dbReference type="Proteomes" id="UP000053477">
    <property type="component" value="Unassembled WGS sequence"/>
</dbReference>
<gene>
    <name evidence="2" type="ORF">SCHPADRAFT_93512</name>
</gene>
<evidence type="ECO:0000259" key="1">
    <source>
        <dbReference type="PROSITE" id="PS50048"/>
    </source>
</evidence>
<dbReference type="Gene3D" id="4.10.240.10">
    <property type="entry name" value="Zn(2)-C6 fungal-type DNA-binding domain"/>
    <property type="match status" value="1"/>
</dbReference>
<dbReference type="InterPro" id="IPR001138">
    <property type="entry name" value="Zn2Cys6_DnaBD"/>
</dbReference>
<dbReference type="SMART" id="SM00066">
    <property type="entry name" value="GAL4"/>
    <property type="match status" value="1"/>
</dbReference>
<dbReference type="InterPro" id="IPR036864">
    <property type="entry name" value="Zn2-C6_fun-type_DNA-bd_sf"/>
</dbReference>
<name>A0A0H2S4A7_9AGAM</name>
<dbReference type="CDD" id="cd00067">
    <property type="entry name" value="GAL4"/>
    <property type="match status" value="1"/>
</dbReference>
<dbReference type="InParanoid" id="A0A0H2S4A7"/>
<evidence type="ECO:0000313" key="3">
    <source>
        <dbReference type="Proteomes" id="UP000053477"/>
    </source>
</evidence>
<dbReference type="Pfam" id="PF00172">
    <property type="entry name" value="Zn_clus"/>
    <property type="match status" value="1"/>
</dbReference>
<feature type="domain" description="Zn(2)-C6 fungal-type" evidence="1">
    <location>
        <begin position="43"/>
        <end position="77"/>
    </location>
</feature>
<dbReference type="GO" id="GO:0000981">
    <property type="term" value="F:DNA-binding transcription factor activity, RNA polymerase II-specific"/>
    <property type="evidence" value="ECO:0007669"/>
    <property type="project" value="InterPro"/>
</dbReference>
<sequence>MDTSYHIDISFQAVPPQSDLAMPTLIEGVSERSLAAKTKNKNPCLRCKGLKRKCDGDGRSKCTACQDLKTIVVDCVYEKPPQRAPSNIASIGHGTHQSYHGNTITPTEPFNTGPQGDGFDLVSPPPQAEELGVANGIPTGWIPPSNHPHPVGKQVPIPIGIQVLSHHPMHSEPLPQPNEHHRLPMPGSWMYQPHFPQAPHYVPDQTGGQFAPDAEVNANVFLLQGNPDIESGIAFQGSMPFGNKLTEIPASSWLTVRPMVAPVFSNKLAQDAIPPGPPNSSTPMVYDPGTQHPHPGQGVEIGTQHKSGFTNSTANPSDFILQWVHDGDYFQYVLSLICLQKDIAVHKNITDLFRFTSSLAKRNPEIFRCI</sequence>
<dbReference type="EMBL" id="KQ085890">
    <property type="protein sequence ID" value="KLO18917.1"/>
    <property type="molecule type" value="Genomic_DNA"/>
</dbReference>
<dbReference type="PROSITE" id="PS50048">
    <property type="entry name" value="ZN2_CY6_FUNGAL_2"/>
    <property type="match status" value="1"/>
</dbReference>
<proteinExistence type="predicted"/>
<dbReference type="AlphaFoldDB" id="A0A0H2S4A7"/>
<keyword evidence="3" id="KW-1185">Reference proteome</keyword>